<comment type="similarity">
    <text evidence="2">Belongs to the bacterial solute-binding protein 5 family.</text>
</comment>
<gene>
    <name evidence="7" type="ORF">G6N76_19010</name>
</gene>
<evidence type="ECO:0000256" key="3">
    <source>
        <dbReference type="ARBA" id="ARBA00022448"/>
    </source>
</evidence>
<dbReference type="SUPFAM" id="SSF53850">
    <property type="entry name" value="Periplasmic binding protein-like II"/>
    <property type="match status" value="1"/>
</dbReference>
<dbReference type="Pfam" id="PF00496">
    <property type="entry name" value="SBP_bac_5"/>
    <property type="match status" value="1"/>
</dbReference>
<keyword evidence="3" id="KW-0813">Transport</keyword>
<proteinExistence type="inferred from homology"/>
<evidence type="ECO:0000256" key="2">
    <source>
        <dbReference type="ARBA" id="ARBA00005695"/>
    </source>
</evidence>
<dbReference type="GO" id="GO:0015833">
    <property type="term" value="P:peptide transport"/>
    <property type="evidence" value="ECO:0007669"/>
    <property type="project" value="TreeGrafter"/>
</dbReference>
<dbReference type="GO" id="GO:1904680">
    <property type="term" value="F:peptide transmembrane transporter activity"/>
    <property type="evidence" value="ECO:0007669"/>
    <property type="project" value="TreeGrafter"/>
</dbReference>
<comment type="caution">
    <text evidence="7">The sequence shown here is derived from an EMBL/GenBank/DDBJ whole genome shotgun (WGS) entry which is preliminary data.</text>
</comment>
<dbReference type="PANTHER" id="PTHR30290:SF10">
    <property type="entry name" value="PERIPLASMIC OLIGOPEPTIDE-BINDING PROTEIN-RELATED"/>
    <property type="match status" value="1"/>
</dbReference>
<evidence type="ECO:0000313" key="8">
    <source>
        <dbReference type="Proteomes" id="UP000477849"/>
    </source>
</evidence>
<accession>A0A6M1SG84</accession>
<comment type="subcellular location">
    <subcellularLocation>
        <location evidence="1">Periplasm</location>
    </subcellularLocation>
</comment>
<dbReference type="CDD" id="cd08504">
    <property type="entry name" value="PBP2_OppA"/>
    <property type="match status" value="1"/>
</dbReference>
<dbReference type="PIRSF" id="PIRSF002741">
    <property type="entry name" value="MppA"/>
    <property type="match status" value="1"/>
</dbReference>
<dbReference type="PROSITE" id="PS51318">
    <property type="entry name" value="TAT"/>
    <property type="match status" value="1"/>
</dbReference>
<dbReference type="PANTHER" id="PTHR30290">
    <property type="entry name" value="PERIPLASMIC BINDING COMPONENT OF ABC TRANSPORTER"/>
    <property type="match status" value="1"/>
</dbReference>
<reference evidence="7 8" key="1">
    <citation type="submission" date="2020-02" db="EMBL/GenBank/DDBJ databases">
        <title>Genome sequence of the type strain CCBAU10050 of Rhizobium daejeonense.</title>
        <authorList>
            <person name="Gao J."/>
            <person name="Sun J."/>
        </authorList>
    </citation>
    <scope>NUCLEOTIDE SEQUENCE [LARGE SCALE GENOMIC DNA]</scope>
    <source>
        <strain evidence="7 8">CCBAU10050</strain>
    </source>
</reference>
<dbReference type="InterPro" id="IPR030678">
    <property type="entry name" value="Peptide/Ni-bd"/>
</dbReference>
<organism evidence="7 8">
    <name type="scientific">Rhizobium daejeonense</name>
    <dbReference type="NCBI Taxonomy" id="240521"/>
    <lineage>
        <taxon>Bacteria</taxon>
        <taxon>Pseudomonadati</taxon>
        <taxon>Pseudomonadota</taxon>
        <taxon>Alphaproteobacteria</taxon>
        <taxon>Hyphomicrobiales</taxon>
        <taxon>Rhizobiaceae</taxon>
        <taxon>Rhizobium/Agrobacterium group</taxon>
        <taxon>Rhizobium</taxon>
    </lineage>
</organism>
<keyword evidence="8" id="KW-1185">Reference proteome</keyword>
<feature type="domain" description="Solute-binding protein family 5" evidence="6">
    <location>
        <begin position="77"/>
        <end position="455"/>
    </location>
</feature>
<dbReference type="Proteomes" id="UP000477849">
    <property type="component" value="Unassembled WGS sequence"/>
</dbReference>
<dbReference type="GO" id="GO:0030288">
    <property type="term" value="C:outer membrane-bounded periplasmic space"/>
    <property type="evidence" value="ECO:0007669"/>
    <property type="project" value="TreeGrafter"/>
</dbReference>
<protein>
    <submittedName>
        <fullName evidence="7">Peptide ABC transporter substrate-binding protein</fullName>
    </submittedName>
</protein>
<dbReference type="Gene3D" id="3.40.190.10">
    <property type="entry name" value="Periplasmic binding protein-like II"/>
    <property type="match status" value="1"/>
</dbReference>
<evidence type="ECO:0000259" key="6">
    <source>
        <dbReference type="Pfam" id="PF00496"/>
    </source>
</evidence>
<dbReference type="Gene3D" id="3.90.76.10">
    <property type="entry name" value="Dipeptide-binding Protein, Domain 1"/>
    <property type="match status" value="1"/>
</dbReference>
<dbReference type="EMBL" id="JAAKZH010000006">
    <property type="protein sequence ID" value="NGO65766.1"/>
    <property type="molecule type" value="Genomic_DNA"/>
</dbReference>
<feature type="chain" id="PRO_5027095712" evidence="5">
    <location>
        <begin position="32"/>
        <end position="532"/>
    </location>
</feature>
<dbReference type="AlphaFoldDB" id="A0A6M1SG84"/>
<sequence length="532" mass="58900">MTSHHKFSLRSLLLGSALALLPVAFAPAALAETVLDRGNVDDPESMDPHRTSTMAEGNLMRDLFLGLTAHDAAARTIPGAAESWEVSEDGKTYTFHMRADGRWSDGSPVTAEDFVYSWRRVVTPETAAEYAYMLAPVVNAEDITAGKKKPEELGISAKDKLTLVVTLNAATPYFLDMLSHQSTYPVKRENVEAFGTDFTKPGNLVSNGAYKLAGFVPNDHITLEKNPEFYDAANVAIDKVNYYPTADNAAAVKRFEAGELDVNRDFPTEQTADLKAKFGDEVRVGPILGTYYYGFKTDKAPWDNPRLRQAISMLIDRDFLTKKVWQDTMLPAYSFVPPGIEGYTARAPEYAEKAQIDREDEAEKILTELGYGPSSPLKMEIRFNTSDNNSNTAVAIQEMLRPFGIEVSLVNADTKSHYGLLEAKGNYDVARAAWYADYVDPENFLALCKTGTGNNYTQYSNAEYDGLLSKAAAAEPAERLKLLSDAEEIGVARDLCVMPLMYYSYHNLVSAKVGGWQENVMDIHPSRFLTLK</sequence>
<dbReference type="GO" id="GO:0043190">
    <property type="term" value="C:ATP-binding cassette (ABC) transporter complex"/>
    <property type="evidence" value="ECO:0007669"/>
    <property type="project" value="InterPro"/>
</dbReference>
<evidence type="ECO:0000256" key="1">
    <source>
        <dbReference type="ARBA" id="ARBA00004418"/>
    </source>
</evidence>
<dbReference type="InterPro" id="IPR039424">
    <property type="entry name" value="SBP_5"/>
</dbReference>
<keyword evidence="4 5" id="KW-0732">Signal</keyword>
<dbReference type="InterPro" id="IPR006311">
    <property type="entry name" value="TAT_signal"/>
</dbReference>
<dbReference type="FunFam" id="3.90.76.10:FF:000001">
    <property type="entry name" value="Oligopeptide ABC transporter substrate-binding protein"/>
    <property type="match status" value="1"/>
</dbReference>
<name>A0A6M1SG84_9HYPH</name>
<dbReference type="Gene3D" id="3.10.105.10">
    <property type="entry name" value="Dipeptide-binding Protein, Domain 3"/>
    <property type="match status" value="1"/>
</dbReference>
<evidence type="ECO:0000313" key="7">
    <source>
        <dbReference type="EMBL" id="NGO65766.1"/>
    </source>
</evidence>
<feature type="signal peptide" evidence="5">
    <location>
        <begin position="1"/>
        <end position="31"/>
    </location>
</feature>
<dbReference type="RefSeq" id="WP_163898541.1">
    <property type="nucleotide sequence ID" value="NZ_CP048426.1"/>
</dbReference>
<evidence type="ECO:0000256" key="4">
    <source>
        <dbReference type="ARBA" id="ARBA00022729"/>
    </source>
</evidence>
<dbReference type="InterPro" id="IPR000914">
    <property type="entry name" value="SBP_5_dom"/>
</dbReference>
<evidence type="ECO:0000256" key="5">
    <source>
        <dbReference type="SAM" id="SignalP"/>
    </source>
</evidence>